<evidence type="ECO:0000313" key="2">
    <source>
        <dbReference type="Proteomes" id="UP000663848"/>
    </source>
</evidence>
<protein>
    <submittedName>
        <fullName evidence="1">Uncharacterized protein</fullName>
    </submittedName>
</protein>
<comment type="caution">
    <text evidence="1">The sequence shown here is derived from an EMBL/GenBank/DDBJ whole genome shotgun (WGS) entry which is preliminary data.</text>
</comment>
<dbReference type="AlphaFoldDB" id="A0A822EBD1"/>
<evidence type="ECO:0000313" key="1">
    <source>
        <dbReference type="EMBL" id="CAF5094909.1"/>
    </source>
</evidence>
<organism evidence="1 2">
    <name type="scientific">Rotaria socialis</name>
    <dbReference type="NCBI Taxonomy" id="392032"/>
    <lineage>
        <taxon>Eukaryota</taxon>
        <taxon>Metazoa</taxon>
        <taxon>Spiralia</taxon>
        <taxon>Gnathifera</taxon>
        <taxon>Rotifera</taxon>
        <taxon>Eurotatoria</taxon>
        <taxon>Bdelloidea</taxon>
        <taxon>Philodinida</taxon>
        <taxon>Philodinidae</taxon>
        <taxon>Rotaria</taxon>
    </lineage>
</organism>
<dbReference type="EMBL" id="CAJOBR010069383">
    <property type="protein sequence ID" value="CAF5094909.1"/>
    <property type="molecule type" value="Genomic_DNA"/>
</dbReference>
<gene>
    <name evidence="1" type="ORF">QYT958_LOCUS44527</name>
</gene>
<proteinExistence type="predicted"/>
<reference evidence="1" key="1">
    <citation type="submission" date="2021-02" db="EMBL/GenBank/DDBJ databases">
        <authorList>
            <person name="Nowell W R."/>
        </authorList>
    </citation>
    <scope>NUCLEOTIDE SEQUENCE</scope>
</reference>
<feature type="non-terminal residue" evidence="1">
    <location>
        <position position="1"/>
    </location>
</feature>
<dbReference type="Proteomes" id="UP000663848">
    <property type="component" value="Unassembled WGS sequence"/>
</dbReference>
<sequence length="46" mass="5425">QQRLRPDNTPIAKDEFNDGEVDALYAWTEQLEWNEDLFKIDQISTA</sequence>
<accession>A0A822EBD1</accession>
<name>A0A822EBD1_9BILA</name>